<keyword evidence="3" id="KW-0804">Transcription</keyword>
<evidence type="ECO:0000313" key="5">
    <source>
        <dbReference type="EMBL" id="MCV7390758.1"/>
    </source>
</evidence>
<dbReference type="InterPro" id="IPR018060">
    <property type="entry name" value="HTH_AraC"/>
</dbReference>
<name>A0AAW5T7W4_9MYCO</name>
<dbReference type="PROSITE" id="PS01124">
    <property type="entry name" value="HTH_ARAC_FAMILY_2"/>
    <property type="match status" value="1"/>
</dbReference>
<dbReference type="PANTHER" id="PTHR46796">
    <property type="entry name" value="HTH-TYPE TRANSCRIPTIONAL ACTIVATOR RHAS-RELATED"/>
    <property type="match status" value="1"/>
</dbReference>
<keyword evidence="1" id="KW-0805">Transcription regulation</keyword>
<dbReference type="GO" id="GO:0043565">
    <property type="term" value="F:sequence-specific DNA binding"/>
    <property type="evidence" value="ECO:0007669"/>
    <property type="project" value="InterPro"/>
</dbReference>
<protein>
    <submittedName>
        <fullName evidence="5">Helix-turn-helix transcriptional regulator</fullName>
    </submittedName>
</protein>
<dbReference type="Proteomes" id="UP001141659">
    <property type="component" value="Unassembled WGS sequence"/>
</dbReference>
<gene>
    <name evidence="5" type="ORF">H5P34_22100</name>
</gene>
<dbReference type="PRINTS" id="PR00032">
    <property type="entry name" value="HTHARAC"/>
</dbReference>
<reference evidence="5" key="2">
    <citation type="journal article" date="2022" name="BMC Genomics">
        <title>Comparative genome analysis of mycobacteria focusing on tRNA and non-coding RNA.</title>
        <authorList>
            <person name="Behra P.R.K."/>
            <person name="Pettersson B.M.F."/>
            <person name="Ramesh M."/>
            <person name="Das S."/>
            <person name="Dasgupta S."/>
            <person name="Kirsebom L.A."/>
        </authorList>
    </citation>
    <scope>NUCLEOTIDE SEQUENCE</scope>
    <source>
        <strain evidence="5">DSM 44242</strain>
    </source>
</reference>
<dbReference type="InterPro" id="IPR009057">
    <property type="entry name" value="Homeodomain-like_sf"/>
</dbReference>
<dbReference type="Gene3D" id="1.10.10.60">
    <property type="entry name" value="Homeodomain-like"/>
    <property type="match status" value="2"/>
</dbReference>
<evidence type="ECO:0000256" key="1">
    <source>
        <dbReference type="ARBA" id="ARBA00023015"/>
    </source>
</evidence>
<dbReference type="SUPFAM" id="SSF46689">
    <property type="entry name" value="Homeodomain-like"/>
    <property type="match status" value="1"/>
</dbReference>
<dbReference type="PANTHER" id="PTHR46796:SF6">
    <property type="entry name" value="ARAC SUBFAMILY"/>
    <property type="match status" value="1"/>
</dbReference>
<proteinExistence type="predicted"/>
<evidence type="ECO:0000313" key="6">
    <source>
        <dbReference type="Proteomes" id="UP001141659"/>
    </source>
</evidence>
<dbReference type="InterPro" id="IPR050204">
    <property type="entry name" value="AraC_XylS_family_regulators"/>
</dbReference>
<reference evidence="5" key="1">
    <citation type="submission" date="2020-07" db="EMBL/GenBank/DDBJ databases">
        <authorList>
            <person name="Pettersson B.M.F."/>
            <person name="Behra P.R.K."/>
            <person name="Ramesh M."/>
            <person name="Das S."/>
            <person name="Dasgupta S."/>
            <person name="Kirsebom L.A."/>
        </authorList>
    </citation>
    <scope>NUCLEOTIDE SEQUENCE</scope>
    <source>
        <strain evidence="5">DSM 44242</strain>
    </source>
</reference>
<dbReference type="EMBL" id="JACKVC010000019">
    <property type="protein sequence ID" value="MCV7390758.1"/>
    <property type="molecule type" value="Genomic_DNA"/>
</dbReference>
<dbReference type="InterPro" id="IPR018062">
    <property type="entry name" value="HTH_AraC-typ_CS"/>
</dbReference>
<sequence length="276" mass="30954">MSANEIGEPPDESRRRGLRTWFVAALGAAPVLAHPDWEDHGPYRMTLCASTASLRSPQADTSMYAPLKQTDLWVLPATERAAVAEYGPVVEHCEISLPVALFAHPDLSIVRRRHPFTLQLIERMRQLEPRTDVTAQLLVSALKESMRLHLIDRFTQRGAPGRGGARFFDVNEQARLLDYIDKDSIELGSTVAALADHVGMTIDTFKRTFVATFHTTPRQFVLDRRIAMARVLLAESEHSIADVSARLGFSSTSHFTMVFKKRVGVPPAEFRPQWPK</sequence>
<dbReference type="AlphaFoldDB" id="A0AAW5T7W4"/>
<evidence type="ECO:0000256" key="2">
    <source>
        <dbReference type="ARBA" id="ARBA00023125"/>
    </source>
</evidence>
<comment type="caution">
    <text evidence="5">The sequence shown here is derived from an EMBL/GenBank/DDBJ whole genome shotgun (WGS) entry which is preliminary data.</text>
</comment>
<evidence type="ECO:0000256" key="3">
    <source>
        <dbReference type="ARBA" id="ARBA00023163"/>
    </source>
</evidence>
<accession>A0AAW5T7W4</accession>
<dbReference type="SMART" id="SM00342">
    <property type="entry name" value="HTH_ARAC"/>
    <property type="match status" value="1"/>
</dbReference>
<dbReference type="Pfam" id="PF12833">
    <property type="entry name" value="HTH_18"/>
    <property type="match status" value="1"/>
</dbReference>
<dbReference type="GO" id="GO:0003700">
    <property type="term" value="F:DNA-binding transcription factor activity"/>
    <property type="evidence" value="ECO:0007669"/>
    <property type="project" value="InterPro"/>
</dbReference>
<dbReference type="RefSeq" id="WP_051576808.1">
    <property type="nucleotide sequence ID" value="NZ_JACKVC010000019.1"/>
</dbReference>
<organism evidence="5 6">
    <name type="scientific">Mycolicibacterium porcinum</name>
    <dbReference type="NCBI Taxonomy" id="39693"/>
    <lineage>
        <taxon>Bacteria</taxon>
        <taxon>Bacillati</taxon>
        <taxon>Actinomycetota</taxon>
        <taxon>Actinomycetes</taxon>
        <taxon>Mycobacteriales</taxon>
        <taxon>Mycobacteriaceae</taxon>
        <taxon>Mycolicibacterium</taxon>
    </lineage>
</organism>
<dbReference type="PROSITE" id="PS00041">
    <property type="entry name" value="HTH_ARAC_FAMILY_1"/>
    <property type="match status" value="1"/>
</dbReference>
<keyword evidence="2" id="KW-0238">DNA-binding</keyword>
<evidence type="ECO:0000259" key="4">
    <source>
        <dbReference type="PROSITE" id="PS01124"/>
    </source>
</evidence>
<feature type="domain" description="HTH araC/xylS-type" evidence="4">
    <location>
        <begin position="174"/>
        <end position="273"/>
    </location>
</feature>
<dbReference type="InterPro" id="IPR020449">
    <property type="entry name" value="Tscrpt_reg_AraC-type_HTH"/>
</dbReference>